<dbReference type="EMBL" id="FZOT01000013">
    <property type="protein sequence ID" value="SNT09089.1"/>
    <property type="molecule type" value="Genomic_DNA"/>
</dbReference>
<keyword evidence="3" id="KW-1185">Reference proteome</keyword>
<dbReference type="Gene3D" id="3.10.180.10">
    <property type="entry name" value="2,3-Dihydroxybiphenyl 1,2-Dioxygenase, domain 1"/>
    <property type="match status" value="1"/>
</dbReference>
<proteinExistence type="predicted"/>
<name>A0A239JTN7_9BURK</name>
<dbReference type="PANTHER" id="PTHR33990:SF1">
    <property type="entry name" value="PROTEIN YJDN"/>
    <property type="match status" value="1"/>
</dbReference>
<sequence>MPLLNAYIGFDGNCADAMRFYERVLGGRIEMMMTHGESPVRDQLPPGNEDRVMHARLVLDQGVLMAGDAMVGCGSAYQGMKGFSLTLSYANAADAKPVFEALSEGGTITMPLQKTFWADSFGMLTDRFGTPWIINGGLTDPVAAGH</sequence>
<dbReference type="AlphaFoldDB" id="A0A239JTN7"/>
<dbReference type="SUPFAM" id="SSF54593">
    <property type="entry name" value="Glyoxalase/Bleomycin resistance protein/Dihydroxybiphenyl dioxygenase"/>
    <property type="match status" value="1"/>
</dbReference>
<reference evidence="2 3" key="1">
    <citation type="submission" date="2017-06" db="EMBL/GenBank/DDBJ databases">
        <authorList>
            <person name="Kim H.J."/>
            <person name="Triplett B.A."/>
        </authorList>
    </citation>
    <scope>NUCLEOTIDE SEQUENCE [LARGE SCALE GENOMIC DNA]</scope>
    <source>
        <strain evidence="2 3">U15</strain>
    </source>
</reference>
<dbReference type="InterPro" id="IPR028973">
    <property type="entry name" value="PhnB-like"/>
</dbReference>
<dbReference type="Proteomes" id="UP000198284">
    <property type="component" value="Unassembled WGS sequence"/>
</dbReference>
<dbReference type="CDD" id="cd06588">
    <property type="entry name" value="PhnB_like"/>
    <property type="match status" value="1"/>
</dbReference>
<dbReference type="InterPro" id="IPR029068">
    <property type="entry name" value="Glyas_Bleomycin-R_OHBP_Dase"/>
</dbReference>
<evidence type="ECO:0000313" key="3">
    <source>
        <dbReference type="Proteomes" id="UP000198284"/>
    </source>
</evidence>
<feature type="domain" description="Glyoxalase/fosfomycin resistance/dioxygenase" evidence="1">
    <location>
        <begin position="10"/>
        <end position="132"/>
    </location>
</feature>
<evidence type="ECO:0000259" key="1">
    <source>
        <dbReference type="Pfam" id="PF00903"/>
    </source>
</evidence>
<dbReference type="Pfam" id="PF00903">
    <property type="entry name" value="Glyoxalase"/>
    <property type="match status" value="1"/>
</dbReference>
<organism evidence="2 3">
    <name type="scientific">Noviherbaspirillum humi</name>
    <dbReference type="NCBI Taxonomy" id="1688639"/>
    <lineage>
        <taxon>Bacteria</taxon>
        <taxon>Pseudomonadati</taxon>
        <taxon>Pseudomonadota</taxon>
        <taxon>Betaproteobacteria</taxon>
        <taxon>Burkholderiales</taxon>
        <taxon>Oxalobacteraceae</taxon>
        <taxon>Noviherbaspirillum</taxon>
    </lineage>
</organism>
<accession>A0A239JTN7</accession>
<dbReference type="PANTHER" id="PTHR33990">
    <property type="entry name" value="PROTEIN YJDN-RELATED"/>
    <property type="match status" value="1"/>
</dbReference>
<protein>
    <submittedName>
        <fullName evidence="2">PhnB protein</fullName>
    </submittedName>
</protein>
<dbReference type="InterPro" id="IPR004360">
    <property type="entry name" value="Glyas_Fos-R_dOase_dom"/>
</dbReference>
<gene>
    <name evidence="2" type="ORF">SAMN06265795_113100</name>
</gene>
<evidence type="ECO:0000313" key="2">
    <source>
        <dbReference type="EMBL" id="SNT09089.1"/>
    </source>
</evidence>
<dbReference type="RefSeq" id="WP_089400599.1">
    <property type="nucleotide sequence ID" value="NZ_FZOT01000013.1"/>
</dbReference>
<dbReference type="OrthoDB" id="5293819at2"/>